<dbReference type="GO" id="GO:0052751">
    <property type="term" value="F:GDP-mannose hydrolase activity"/>
    <property type="evidence" value="ECO:0007669"/>
    <property type="project" value="TreeGrafter"/>
</dbReference>
<evidence type="ECO:0000256" key="3">
    <source>
        <dbReference type="ARBA" id="ARBA00022801"/>
    </source>
</evidence>
<proteinExistence type="predicted"/>
<evidence type="ECO:0000256" key="1">
    <source>
        <dbReference type="ARBA" id="ARBA00001946"/>
    </source>
</evidence>
<name>A0AAJ1AF80_RHILE</name>
<dbReference type="Proteomes" id="UP000825699">
    <property type="component" value="Unassembled WGS sequence"/>
</dbReference>
<dbReference type="RefSeq" id="WP_222262916.1">
    <property type="nucleotide sequence ID" value="NZ_JAAXEB010000022.1"/>
</dbReference>
<evidence type="ECO:0000256" key="4">
    <source>
        <dbReference type="ARBA" id="ARBA00022842"/>
    </source>
</evidence>
<dbReference type="InterPro" id="IPR055295">
    <property type="entry name" value="NUDT22/NUDT9-like"/>
</dbReference>
<dbReference type="InterPro" id="IPR015797">
    <property type="entry name" value="NUDIX_hydrolase-like_dom_sf"/>
</dbReference>
<evidence type="ECO:0000313" key="5">
    <source>
        <dbReference type="EMBL" id="MBY5632412.1"/>
    </source>
</evidence>
<comment type="caution">
    <text evidence="5">The sequence shown here is derived from an EMBL/GenBank/DDBJ whole genome shotgun (WGS) entry which is preliminary data.</text>
</comment>
<dbReference type="SUPFAM" id="SSF55811">
    <property type="entry name" value="Nudix"/>
    <property type="match status" value="1"/>
</dbReference>
<dbReference type="PANTHER" id="PTHR31835">
    <property type="entry name" value="URIDINE DIPHOSPHATE GLUCOSE PYROPHOSPHATASE"/>
    <property type="match status" value="1"/>
</dbReference>
<comment type="cofactor">
    <cofactor evidence="1">
        <name>Mg(2+)</name>
        <dbReference type="ChEBI" id="CHEBI:18420"/>
    </cofactor>
</comment>
<organism evidence="5 6">
    <name type="scientific">Rhizobium leguminosarum</name>
    <dbReference type="NCBI Taxonomy" id="384"/>
    <lineage>
        <taxon>Bacteria</taxon>
        <taxon>Pseudomonadati</taxon>
        <taxon>Pseudomonadota</taxon>
        <taxon>Alphaproteobacteria</taxon>
        <taxon>Hyphomicrobiales</taxon>
        <taxon>Rhizobiaceae</taxon>
        <taxon>Rhizobium/Agrobacterium group</taxon>
        <taxon>Rhizobium</taxon>
    </lineage>
</organism>
<reference evidence="5" key="1">
    <citation type="submission" date="2020-04" db="EMBL/GenBank/DDBJ databases">
        <title>Global-level population genomics supports evidence of horizontal gene transfer on evolution of Rhizobia in Lentils.</title>
        <authorList>
            <person name="Gai Y."/>
            <person name="Cook D."/>
            <person name="Riely B."/>
        </authorList>
    </citation>
    <scope>NUCLEOTIDE SEQUENCE</scope>
    <source>
        <strain evidence="5">Derici101B</strain>
    </source>
</reference>
<protein>
    <submittedName>
        <fullName evidence="5">NUDIX hydrolase</fullName>
    </submittedName>
</protein>
<evidence type="ECO:0000256" key="2">
    <source>
        <dbReference type="ARBA" id="ARBA00022723"/>
    </source>
</evidence>
<keyword evidence="3 5" id="KW-0378">Hydrolase</keyword>
<dbReference type="PANTHER" id="PTHR31835:SF1">
    <property type="entry name" value="URIDINE DIPHOSPHATE GLUCOSE PYROPHOSPHATASE NUDT22"/>
    <property type="match status" value="1"/>
</dbReference>
<sequence>MFQDQSFSITVDQIDCHLIGNFELQDRVEEARKETWAAVCAKRPAAFDGSLLRMASYRVDGERLSISASRTCFSAYVATRHPAFASEHPHADRADPLGLTAIVLTADGNVIVTKRSLLADQNPGGLYLIGGYAEPGESDGPVDIFNEIAREVEEEIAVGDVSRSEAVAIGLAYDPVFCHPELFLLMPSRSTAADILSGADAATDRNEASELLFYSVDDLLDDNGPHKYAARTWSFIKARKFLQLHLH</sequence>
<dbReference type="AlphaFoldDB" id="A0AAJ1AF80"/>
<evidence type="ECO:0000313" key="6">
    <source>
        <dbReference type="Proteomes" id="UP000825699"/>
    </source>
</evidence>
<dbReference type="CDD" id="cd02883">
    <property type="entry name" value="NUDIX_Hydrolase"/>
    <property type="match status" value="1"/>
</dbReference>
<gene>
    <name evidence="5" type="ORF">HFO42_30705</name>
</gene>
<keyword evidence="4" id="KW-0460">Magnesium</keyword>
<dbReference type="EMBL" id="JAAXEP010000020">
    <property type="protein sequence ID" value="MBY5632412.1"/>
    <property type="molecule type" value="Genomic_DNA"/>
</dbReference>
<dbReference type="GO" id="GO:0046872">
    <property type="term" value="F:metal ion binding"/>
    <property type="evidence" value="ECO:0007669"/>
    <property type="project" value="UniProtKB-KW"/>
</dbReference>
<accession>A0AAJ1AF80</accession>
<dbReference type="Gene3D" id="3.90.79.10">
    <property type="entry name" value="Nucleoside Triphosphate Pyrophosphohydrolase"/>
    <property type="match status" value="1"/>
</dbReference>
<keyword evidence="2" id="KW-0479">Metal-binding</keyword>